<dbReference type="SUPFAM" id="SSF53756">
    <property type="entry name" value="UDP-Glycosyltransferase/glycogen phosphorylase"/>
    <property type="match status" value="1"/>
</dbReference>
<dbReference type="AlphaFoldDB" id="A0A1B2DJQ6"/>
<protein>
    <recommendedName>
        <fullName evidence="1">Glycosyl transferase family 28 C-terminal domain-containing protein</fullName>
    </recommendedName>
</protein>
<dbReference type="InterPro" id="IPR053205">
    <property type="entry name" value="GHMP_kinase_L-arabinokinase"/>
</dbReference>
<proteinExistence type="predicted"/>
<dbReference type="RefSeq" id="WP_099519112.1">
    <property type="nucleotide sequence ID" value="NZ_CP016808.1"/>
</dbReference>
<dbReference type="GO" id="GO:0016758">
    <property type="term" value="F:hexosyltransferase activity"/>
    <property type="evidence" value="ECO:0007669"/>
    <property type="project" value="InterPro"/>
</dbReference>
<evidence type="ECO:0000259" key="1">
    <source>
        <dbReference type="Pfam" id="PF04101"/>
    </source>
</evidence>
<organism evidence="2">
    <name type="scientific">Paenibacillus sp. BIHB 4019</name>
    <dbReference type="NCBI Taxonomy" id="1870819"/>
    <lineage>
        <taxon>Bacteria</taxon>
        <taxon>Bacillati</taxon>
        <taxon>Bacillota</taxon>
        <taxon>Bacilli</taxon>
        <taxon>Bacillales</taxon>
        <taxon>Paenibacillaceae</taxon>
        <taxon>Paenibacillus</taxon>
    </lineage>
</organism>
<feature type="domain" description="Glycosyl transferase family 28 C-terminal" evidence="1">
    <location>
        <begin position="280"/>
        <end position="358"/>
    </location>
</feature>
<accession>A0A1B2DJQ6</accession>
<dbReference type="PANTHER" id="PTHR38134">
    <property type="entry name" value="SLR1395 PROTEIN"/>
    <property type="match status" value="1"/>
</dbReference>
<gene>
    <name evidence="2" type="ORF">BBD42_16750</name>
</gene>
<dbReference type="Gene3D" id="3.40.50.2000">
    <property type="entry name" value="Glycogen Phosphorylase B"/>
    <property type="match status" value="1"/>
</dbReference>
<dbReference type="PANTHER" id="PTHR38134:SF2">
    <property type="entry name" value="GALACTOKINASE"/>
    <property type="match status" value="1"/>
</dbReference>
<evidence type="ECO:0000313" key="2">
    <source>
        <dbReference type="EMBL" id="ANY67938.1"/>
    </source>
</evidence>
<dbReference type="InterPro" id="IPR007235">
    <property type="entry name" value="Glyco_trans_28_C"/>
</dbReference>
<reference evidence="2" key="1">
    <citation type="submission" date="2016-08" db="EMBL/GenBank/DDBJ databases">
        <title>Complete Genome Seqeunce of Paenibacillus sp. BIHB 4019 from tea rhizoplane.</title>
        <authorList>
            <person name="Thakur R."/>
            <person name="Swarnkar M.K."/>
            <person name="Gulati A."/>
        </authorList>
    </citation>
    <scope>NUCLEOTIDE SEQUENCE [LARGE SCALE GENOMIC DNA]</scope>
    <source>
        <strain evidence="2">BIHB4019</strain>
    </source>
</reference>
<dbReference type="Pfam" id="PF04101">
    <property type="entry name" value="Glyco_tran_28_C"/>
    <property type="match status" value="1"/>
</dbReference>
<name>A0A1B2DJQ6_9BACL</name>
<dbReference type="EMBL" id="CP016808">
    <property type="protein sequence ID" value="ANY67938.1"/>
    <property type="molecule type" value="Genomic_DNA"/>
</dbReference>
<sequence>MPGARGTNGRLTTIGYYISDYGYGHATRSIALIRTLLLYSPRRYRLIICSGKTLSFIQASLAEYSAEYSPERIEFRSCSSDLGYVLGGGTGSVEPDQERFKLGYEQYMAGFSAEVRREADFMMSERLDMVISDISPIPIAAASLAGVKSVGISNFTWHTAYAAFVEREQLAPLRQAYEQLDYFIPLAGSGTEERKWAAGGGPEAGFYCRTPQAAEVQRIVRELNPDGGKTIVYFALGMGIETEALDSLSLWNDQSYVFIVSENMRVNGPNIFRIPQGYTESQNYAAAADLIISKPGWGVVGEAVSLGKPLIVLARTSMTEDRNTILALQGKHPHMLVTWQALRELSLQQSLSQLTMEGWSRGASIAMNERCKYQIVQWIEQIADETNADRTYRTSV</sequence>